<evidence type="ECO:0000313" key="4">
    <source>
        <dbReference type="Proteomes" id="UP000188320"/>
    </source>
</evidence>
<gene>
    <name evidence="3" type="ORF">AX774_g4506</name>
</gene>
<name>A0A1R1PM50_ZANCU</name>
<dbReference type="Gene3D" id="3.60.20.10">
    <property type="entry name" value="Glutamine Phosphoribosylpyrophosphate, subunit 1, domain 1"/>
    <property type="match status" value="1"/>
</dbReference>
<dbReference type="PIRSF" id="PIRSF001213">
    <property type="entry name" value="Psome_endopept_beta"/>
    <property type="match status" value="1"/>
</dbReference>
<dbReference type="PANTHER" id="PTHR32194:SF6">
    <property type="entry name" value="PROTEASOME SUBUNIT BETA"/>
    <property type="match status" value="1"/>
</dbReference>
<accession>A0A1R1PM50</accession>
<dbReference type="AlphaFoldDB" id="A0A1R1PM50"/>
<dbReference type="Pfam" id="PF00227">
    <property type="entry name" value="Proteasome"/>
    <property type="match status" value="1"/>
</dbReference>
<comment type="function">
    <text evidence="2">Non-catalytic component of the proteasome.</text>
</comment>
<dbReference type="PANTHER" id="PTHR32194">
    <property type="entry name" value="METALLOPROTEASE TLDD"/>
    <property type="match status" value="1"/>
</dbReference>
<dbReference type="GO" id="GO:0005634">
    <property type="term" value="C:nucleus"/>
    <property type="evidence" value="ECO:0007669"/>
    <property type="project" value="UniProtKB-SubCell"/>
</dbReference>
<evidence type="ECO:0000256" key="1">
    <source>
        <dbReference type="ARBA" id="ARBA00023242"/>
    </source>
</evidence>
<dbReference type="GO" id="GO:0005737">
    <property type="term" value="C:cytoplasm"/>
    <property type="evidence" value="ECO:0007669"/>
    <property type="project" value="UniProtKB-SubCell"/>
</dbReference>
<dbReference type="GO" id="GO:0019774">
    <property type="term" value="C:proteasome core complex, beta-subunit complex"/>
    <property type="evidence" value="ECO:0007669"/>
    <property type="project" value="UniProtKB-UniRule"/>
</dbReference>
<dbReference type="GO" id="GO:0051603">
    <property type="term" value="P:proteolysis involved in protein catabolic process"/>
    <property type="evidence" value="ECO:0007669"/>
    <property type="project" value="InterPro"/>
</dbReference>
<keyword evidence="4" id="KW-1185">Reference proteome</keyword>
<sequence>MLAADCLASYGSLARFRNVQRIHPAGPSTLIAGSGDISDFQYVQRELDQLLEREHAIDDGQFIGAKSIYRFVSSLMYARRSKVNPLWNKFIIAGYEQSGENPSGSTAGDGKQGEAFLGFVDLYGTTFVDNVMATGYGAHLALPILRKHVEGDLSSQENQDVDHQERQRQKYMALTEQQASEILDTCMRVLFYRDARSLNKIQKAKITTSGYEITEPYSLDTNWDFAEHIIGYSQ</sequence>
<dbReference type="CDD" id="cd03760">
    <property type="entry name" value="proteasome_beta_type_4"/>
    <property type="match status" value="1"/>
</dbReference>
<reference evidence="4" key="1">
    <citation type="submission" date="2017-01" db="EMBL/GenBank/DDBJ databases">
        <authorList>
            <person name="Wang Y."/>
            <person name="White M."/>
            <person name="Kvist S."/>
            <person name="Moncalvo J.-M."/>
        </authorList>
    </citation>
    <scope>NUCLEOTIDE SEQUENCE [LARGE SCALE GENOMIC DNA]</scope>
    <source>
        <strain evidence="4">COL-18-3</strain>
    </source>
</reference>
<keyword evidence="2 3" id="KW-0647">Proteasome</keyword>
<dbReference type="InterPro" id="IPR016295">
    <property type="entry name" value="Proteasome_beta4"/>
</dbReference>
<proteinExistence type="inferred from homology"/>
<dbReference type="InterPro" id="IPR001353">
    <property type="entry name" value="Proteasome_sua/b"/>
</dbReference>
<protein>
    <recommendedName>
        <fullName evidence="2">Proteasome subunit beta</fullName>
    </recommendedName>
</protein>
<dbReference type="OrthoDB" id="10248542at2759"/>
<evidence type="ECO:0000313" key="3">
    <source>
        <dbReference type="EMBL" id="OMH82027.1"/>
    </source>
</evidence>
<comment type="caution">
    <text evidence="3">The sequence shown here is derived from an EMBL/GenBank/DDBJ whole genome shotgun (WGS) entry which is preliminary data.</text>
</comment>
<keyword evidence="2" id="KW-0963">Cytoplasm</keyword>
<dbReference type="EMBL" id="LSSK01000757">
    <property type="protein sequence ID" value="OMH82027.1"/>
    <property type="molecule type" value="Genomic_DNA"/>
</dbReference>
<keyword evidence="1 2" id="KW-0539">Nucleus</keyword>
<organism evidence="3 4">
    <name type="scientific">Zancudomyces culisetae</name>
    <name type="common">Gut fungus</name>
    <name type="synonym">Smittium culisetae</name>
    <dbReference type="NCBI Taxonomy" id="1213189"/>
    <lineage>
        <taxon>Eukaryota</taxon>
        <taxon>Fungi</taxon>
        <taxon>Fungi incertae sedis</taxon>
        <taxon>Zoopagomycota</taxon>
        <taxon>Kickxellomycotina</taxon>
        <taxon>Harpellomycetes</taxon>
        <taxon>Harpellales</taxon>
        <taxon>Legeriomycetaceae</taxon>
        <taxon>Zancudomyces</taxon>
    </lineage>
</organism>
<comment type="similarity">
    <text evidence="2">Belongs to the peptidase T1B family.</text>
</comment>
<evidence type="ECO:0000256" key="2">
    <source>
        <dbReference type="PIRNR" id="PIRNR001213"/>
    </source>
</evidence>
<dbReference type="InterPro" id="IPR029055">
    <property type="entry name" value="Ntn_hydrolases_N"/>
</dbReference>
<dbReference type="Proteomes" id="UP000188320">
    <property type="component" value="Unassembled WGS sequence"/>
</dbReference>
<dbReference type="InterPro" id="IPR023333">
    <property type="entry name" value="Proteasome_suB-type"/>
</dbReference>
<comment type="subcellular location">
    <subcellularLocation>
        <location evidence="2">Cytoplasm</location>
    </subcellularLocation>
    <subcellularLocation>
        <location evidence="2">Nucleus</location>
    </subcellularLocation>
</comment>
<dbReference type="SUPFAM" id="SSF56235">
    <property type="entry name" value="N-terminal nucleophile aminohydrolases (Ntn hydrolases)"/>
    <property type="match status" value="1"/>
</dbReference>